<dbReference type="Proteomes" id="UP001179280">
    <property type="component" value="Unassembled WGS sequence"/>
</dbReference>
<sequence>MISLASTRIVLAFLRARYVNLWTSIEELLQEAFVSSLKEVK</sequence>
<proteinExistence type="predicted"/>
<evidence type="ECO:0000313" key="1">
    <source>
        <dbReference type="EMBL" id="MBM7840414.1"/>
    </source>
</evidence>
<gene>
    <name evidence="1" type="ORF">JOC54_003695</name>
</gene>
<protein>
    <submittedName>
        <fullName evidence="1">Uncharacterized protein</fullName>
    </submittedName>
</protein>
<comment type="caution">
    <text evidence="1">The sequence shown here is derived from an EMBL/GenBank/DDBJ whole genome shotgun (WGS) entry which is preliminary data.</text>
</comment>
<evidence type="ECO:0000313" key="2">
    <source>
        <dbReference type="Proteomes" id="UP001179280"/>
    </source>
</evidence>
<accession>A0ABS2T117</accession>
<reference evidence="1" key="1">
    <citation type="submission" date="2021-01" db="EMBL/GenBank/DDBJ databases">
        <title>Genomic Encyclopedia of Type Strains, Phase IV (KMG-IV): sequencing the most valuable type-strain genomes for metagenomic binning, comparative biology and taxonomic classification.</title>
        <authorList>
            <person name="Goeker M."/>
        </authorList>
    </citation>
    <scope>NUCLEOTIDE SEQUENCE</scope>
    <source>
        <strain evidence="1">DSM 21943</strain>
    </source>
</reference>
<dbReference type="EMBL" id="JAFBCV010000013">
    <property type="protein sequence ID" value="MBM7840414.1"/>
    <property type="molecule type" value="Genomic_DNA"/>
</dbReference>
<keyword evidence="2" id="KW-1185">Reference proteome</keyword>
<organism evidence="1 2">
    <name type="scientific">Shouchella xiaoxiensis</name>
    <dbReference type="NCBI Taxonomy" id="766895"/>
    <lineage>
        <taxon>Bacteria</taxon>
        <taxon>Bacillati</taxon>
        <taxon>Bacillota</taxon>
        <taxon>Bacilli</taxon>
        <taxon>Bacillales</taxon>
        <taxon>Bacillaceae</taxon>
        <taxon>Shouchella</taxon>
    </lineage>
</organism>
<name>A0ABS2T117_9BACI</name>